<dbReference type="AlphaFoldDB" id="A0A4Q4T590"/>
<dbReference type="EMBL" id="QJNU01000464">
    <property type="protein sequence ID" value="RYO98364.1"/>
    <property type="molecule type" value="Genomic_DNA"/>
</dbReference>
<accession>A0A4Q4T590</accession>
<sequence length="235" mass="24609">MTPVYKLDLLRMPNSCAPISASHNSAAEGAKYVGGSKLDENDIAGSLSKEVEGLMFDPGACSFSVGSWSGSASTARCSCSPSSRPSVSSTPSQWMSSFRGDLPEQLQAQCGPSLSRTINATLKQASPENKRVVMRKIPYENANADDPVIEDDIEGNVKGEEDVVQEGEEAAQNEKAAAEEEVAAKDVEATEEGQAAEENAAEDEAAAADEEAESDEKVAEEAVAQGEEGSNANAT</sequence>
<name>A0A4Q4T590_9PEZI</name>
<evidence type="ECO:0000313" key="3">
    <source>
        <dbReference type="Proteomes" id="UP000293360"/>
    </source>
</evidence>
<feature type="region of interest" description="Disordered" evidence="1">
    <location>
        <begin position="162"/>
        <end position="235"/>
    </location>
</feature>
<feature type="compositionally biased region" description="Acidic residues" evidence="1">
    <location>
        <begin position="162"/>
        <end position="171"/>
    </location>
</feature>
<comment type="caution">
    <text evidence="2">The sequence shown here is derived from an EMBL/GenBank/DDBJ whole genome shotgun (WGS) entry which is preliminary data.</text>
</comment>
<dbReference type="OrthoDB" id="4778854at2759"/>
<feature type="compositionally biased region" description="Basic and acidic residues" evidence="1">
    <location>
        <begin position="176"/>
        <end position="188"/>
    </location>
</feature>
<proteinExistence type="predicted"/>
<dbReference type="Proteomes" id="UP000293360">
    <property type="component" value="Unassembled WGS sequence"/>
</dbReference>
<feature type="compositionally biased region" description="Acidic residues" evidence="1">
    <location>
        <begin position="189"/>
        <end position="214"/>
    </location>
</feature>
<keyword evidence="3" id="KW-1185">Reference proteome</keyword>
<gene>
    <name evidence="2" type="ORF">DL764_007117</name>
</gene>
<protein>
    <submittedName>
        <fullName evidence="2">Uncharacterized protein</fullName>
    </submittedName>
</protein>
<organism evidence="2 3">
    <name type="scientific">Monosporascus ibericus</name>
    <dbReference type="NCBI Taxonomy" id="155417"/>
    <lineage>
        <taxon>Eukaryota</taxon>
        <taxon>Fungi</taxon>
        <taxon>Dikarya</taxon>
        <taxon>Ascomycota</taxon>
        <taxon>Pezizomycotina</taxon>
        <taxon>Sordariomycetes</taxon>
        <taxon>Xylariomycetidae</taxon>
        <taxon>Xylariales</taxon>
        <taxon>Xylariales incertae sedis</taxon>
        <taxon>Monosporascus</taxon>
    </lineage>
</organism>
<reference evidence="2 3" key="1">
    <citation type="submission" date="2018-06" db="EMBL/GenBank/DDBJ databases">
        <title>Complete Genomes of Monosporascus.</title>
        <authorList>
            <person name="Robinson A.J."/>
            <person name="Natvig D.O."/>
        </authorList>
    </citation>
    <scope>NUCLEOTIDE SEQUENCE [LARGE SCALE GENOMIC DNA]</scope>
    <source>
        <strain evidence="2 3">CBS 110550</strain>
    </source>
</reference>
<evidence type="ECO:0000256" key="1">
    <source>
        <dbReference type="SAM" id="MobiDB-lite"/>
    </source>
</evidence>
<evidence type="ECO:0000313" key="2">
    <source>
        <dbReference type="EMBL" id="RYO98364.1"/>
    </source>
</evidence>